<keyword evidence="1" id="KW-0732">Signal</keyword>
<sequence>MMPPAKLVAYIAVASSIVLARYEASTDITSTSDASKLSISAPSDPVRHDTKQLLRTSDTAVTKDNEERMFNAAGLKRASTMSHFADVHGLPHEPLAPHLHDTYDPAGAPHPPVLPYTGEAKAHEDLQHAASTSNPLKKISPADTQLTEEENSEAEMLKEIMTLIHPAAPETLKRKRPEGTEIQFRWKESEIINLYTKHMDQFLSIMNEWWLSNIGPYKFKGRITQNHLPIRISNAYGNFHAAKNNEVYKHFLDWHNDNIPPREIDNEINAVLPEARKEALVARFMDDYKEFYEKERKHETDRMKLLAEDTEPEEAERLKSKKWDRLRVVLKVRSSQRKTKFTLQWFRKHPNEFLLKSIQEGTPPEDIRSVLGLARLEGLKLFKHPNYEYYLKYLKLWFQTHSTEHWQERVPKGMPPEDVRFILGLGQLKGSEFSQHPNFPEYIKFFELWHEAYTRKKMKEWMQLNTPLDEAFAKLAIRDHNDVEFIVDKSDLYMKQYENEWKKKHPTLRTPAVST</sequence>
<dbReference type="AlphaFoldDB" id="E9LK32"/>
<dbReference type="EMBL" id="HQ108117">
    <property type="protein sequence ID" value="ADW27471.1"/>
    <property type="molecule type" value="mRNA"/>
</dbReference>
<name>E9LK32_PSECC</name>
<organism evidence="2">
    <name type="scientific">Pseudoperonospora cubensis</name>
    <name type="common">Downy midlew of cucurbits</name>
    <dbReference type="NCBI Taxonomy" id="143453"/>
    <lineage>
        <taxon>Eukaryota</taxon>
        <taxon>Sar</taxon>
        <taxon>Stramenopiles</taxon>
        <taxon>Oomycota</taxon>
        <taxon>Peronosporomycetes</taxon>
        <taxon>Peronosporales</taxon>
        <taxon>Peronosporaceae</taxon>
        <taxon>Pseudoperonospora</taxon>
    </lineage>
</organism>
<reference evidence="2" key="1">
    <citation type="journal article" date="2011" name="Mol. Plant Microbe Interact.">
        <title>454 Genome sequencing of Pseudoperonospora cubensis reveals effector proteins with a QXLR translocation motif.</title>
        <authorList>
            <person name="Tian M."/>
            <person name="Win J."/>
            <person name="Savory E."/>
            <person name="Burkhardt A."/>
            <person name="Held M."/>
            <person name="Brandizzi F."/>
            <person name="Day B."/>
        </authorList>
    </citation>
    <scope>NUCLEOTIDE SEQUENCE</scope>
</reference>
<evidence type="ECO:0000256" key="1">
    <source>
        <dbReference type="SAM" id="SignalP"/>
    </source>
</evidence>
<protein>
    <submittedName>
        <fullName evidence="2">QNE_V1</fullName>
    </submittedName>
</protein>
<evidence type="ECO:0000313" key="2">
    <source>
        <dbReference type="EMBL" id="ADW27471.1"/>
    </source>
</evidence>
<proteinExistence type="evidence at transcript level"/>
<feature type="chain" id="PRO_5003243302" evidence="1">
    <location>
        <begin position="21"/>
        <end position="515"/>
    </location>
</feature>
<accession>E9LK32</accession>
<feature type="signal peptide" evidence="1">
    <location>
        <begin position="1"/>
        <end position="20"/>
    </location>
</feature>